<dbReference type="PIRSF" id="PIRSF005572">
    <property type="entry name" value="NifS"/>
    <property type="match status" value="1"/>
</dbReference>
<dbReference type="InterPro" id="IPR015421">
    <property type="entry name" value="PyrdxlP-dep_Trfase_major"/>
</dbReference>
<comment type="cofactor">
    <cofactor evidence="1 10">
        <name>pyridoxal 5'-phosphate</name>
        <dbReference type="ChEBI" id="CHEBI:597326"/>
    </cofactor>
</comment>
<dbReference type="Pfam" id="PF00266">
    <property type="entry name" value="Aminotran_5"/>
    <property type="match status" value="1"/>
</dbReference>
<keyword evidence="8" id="KW-0411">Iron-sulfur</keyword>
<comment type="catalytic activity">
    <reaction evidence="9">
        <text>(sulfur carrier)-H + L-cysteine = (sulfur carrier)-SH + L-alanine</text>
        <dbReference type="Rhea" id="RHEA:43892"/>
        <dbReference type="Rhea" id="RHEA-COMP:14737"/>
        <dbReference type="Rhea" id="RHEA-COMP:14739"/>
        <dbReference type="ChEBI" id="CHEBI:29917"/>
        <dbReference type="ChEBI" id="CHEBI:35235"/>
        <dbReference type="ChEBI" id="CHEBI:57972"/>
        <dbReference type="ChEBI" id="CHEBI:64428"/>
        <dbReference type="EC" id="2.8.1.7"/>
    </reaction>
</comment>
<dbReference type="PANTHER" id="PTHR11601">
    <property type="entry name" value="CYSTEINE DESULFURYLASE FAMILY MEMBER"/>
    <property type="match status" value="1"/>
</dbReference>
<dbReference type="PROSITE" id="PS00595">
    <property type="entry name" value="AA_TRANSFER_CLASS_5"/>
    <property type="match status" value="1"/>
</dbReference>
<dbReference type="InterPro" id="IPR015424">
    <property type="entry name" value="PyrdxlP-dep_Trfase"/>
</dbReference>
<dbReference type="AlphaFoldDB" id="A0A0N0C659"/>
<dbReference type="GO" id="GO:0051536">
    <property type="term" value="F:iron-sulfur cluster binding"/>
    <property type="evidence" value="ECO:0007669"/>
    <property type="project" value="UniProtKB-KW"/>
</dbReference>
<proteinExistence type="inferred from homology"/>
<feature type="domain" description="Aminotransferase class V" evidence="11">
    <location>
        <begin position="4"/>
        <end position="365"/>
    </location>
</feature>
<dbReference type="InterPro" id="IPR016454">
    <property type="entry name" value="Cysteine_dSase"/>
</dbReference>
<protein>
    <recommendedName>
        <fullName evidence="3">cysteine desulfurase</fullName>
        <ecNumber evidence="3">2.8.1.7</ecNumber>
    </recommendedName>
</protein>
<keyword evidence="7" id="KW-0408">Iron</keyword>
<gene>
    <name evidence="12" type="ORF">AMS66_01415</name>
</gene>
<comment type="similarity">
    <text evidence="2">Belongs to the class-V pyridoxal-phosphate-dependent aminotransferase family. NifS/IscS subfamily.</text>
</comment>
<keyword evidence="13" id="KW-1185">Reference proteome</keyword>
<dbReference type="PANTHER" id="PTHR11601:SF34">
    <property type="entry name" value="CYSTEINE DESULFURASE"/>
    <property type="match status" value="1"/>
</dbReference>
<dbReference type="InterPro" id="IPR000192">
    <property type="entry name" value="Aminotrans_V_dom"/>
</dbReference>
<evidence type="ECO:0000256" key="3">
    <source>
        <dbReference type="ARBA" id="ARBA00012239"/>
    </source>
</evidence>
<evidence type="ECO:0000256" key="7">
    <source>
        <dbReference type="ARBA" id="ARBA00023004"/>
    </source>
</evidence>
<accession>A0A0N0C659</accession>
<evidence type="ECO:0000256" key="8">
    <source>
        <dbReference type="ARBA" id="ARBA00023014"/>
    </source>
</evidence>
<dbReference type="Proteomes" id="UP000037688">
    <property type="component" value="Unassembled WGS sequence"/>
</dbReference>
<dbReference type="SUPFAM" id="SSF53383">
    <property type="entry name" value="PLP-dependent transferases"/>
    <property type="match status" value="1"/>
</dbReference>
<evidence type="ECO:0000259" key="11">
    <source>
        <dbReference type="Pfam" id="PF00266"/>
    </source>
</evidence>
<keyword evidence="6" id="KW-0663">Pyridoxal phosphate</keyword>
<evidence type="ECO:0000256" key="2">
    <source>
        <dbReference type="ARBA" id="ARBA00006490"/>
    </source>
</evidence>
<organism evidence="12 13">
    <name type="scientific">Paenibacillus xylanivorans</name>
    <dbReference type="NCBI Taxonomy" id="1705561"/>
    <lineage>
        <taxon>Bacteria</taxon>
        <taxon>Bacillati</taxon>
        <taxon>Bacillota</taxon>
        <taxon>Bacilli</taxon>
        <taxon>Bacillales</taxon>
        <taxon>Paenibacillaceae</taxon>
        <taxon>Paenibacillus</taxon>
    </lineage>
</organism>
<dbReference type="InterPro" id="IPR015422">
    <property type="entry name" value="PyrdxlP-dep_Trfase_small"/>
</dbReference>
<evidence type="ECO:0000256" key="4">
    <source>
        <dbReference type="ARBA" id="ARBA00022679"/>
    </source>
</evidence>
<dbReference type="Gene3D" id="1.10.260.50">
    <property type="match status" value="1"/>
</dbReference>
<reference evidence="12 13" key="1">
    <citation type="submission" date="2015-08" db="EMBL/GenBank/DDBJ databases">
        <title>Draft genome sequence of cellulolytic and xylanolytic Paenibacillus sp. A59, isolated from a decaying forest soil from Patagonia, Argentina.</title>
        <authorList>
            <person name="Ghio S."/>
            <person name="Caceres A.M."/>
            <person name="Talia P."/>
            <person name="Grasso D."/>
            <person name="Campos E."/>
        </authorList>
    </citation>
    <scope>NUCLEOTIDE SEQUENCE [LARGE SCALE GENOMIC DNA]</scope>
    <source>
        <strain evidence="12 13">A59</strain>
    </source>
</reference>
<dbReference type="OrthoDB" id="9808002at2"/>
<keyword evidence="5" id="KW-0479">Metal-binding</keyword>
<dbReference type="FunFam" id="3.40.640.10:FF:000084">
    <property type="entry name" value="IscS-like cysteine desulfurase"/>
    <property type="match status" value="1"/>
</dbReference>
<dbReference type="Gene3D" id="3.90.1150.10">
    <property type="entry name" value="Aspartate Aminotransferase, domain 1"/>
    <property type="match status" value="1"/>
</dbReference>
<comment type="caution">
    <text evidence="12">The sequence shown here is derived from an EMBL/GenBank/DDBJ whole genome shotgun (WGS) entry which is preliminary data.</text>
</comment>
<evidence type="ECO:0000256" key="1">
    <source>
        <dbReference type="ARBA" id="ARBA00001933"/>
    </source>
</evidence>
<dbReference type="GO" id="GO:0031071">
    <property type="term" value="F:cysteine desulfurase activity"/>
    <property type="evidence" value="ECO:0007669"/>
    <property type="project" value="UniProtKB-EC"/>
</dbReference>
<dbReference type="GO" id="GO:0046872">
    <property type="term" value="F:metal ion binding"/>
    <property type="evidence" value="ECO:0007669"/>
    <property type="project" value="UniProtKB-KW"/>
</dbReference>
<dbReference type="InterPro" id="IPR020578">
    <property type="entry name" value="Aminotrans_V_PyrdxlP_BS"/>
</dbReference>
<dbReference type="EMBL" id="LITU01000015">
    <property type="protein sequence ID" value="KOY18214.1"/>
    <property type="molecule type" value="Genomic_DNA"/>
</dbReference>
<evidence type="ECO:0000256" key="5">
    <source>
        <dbReference type="ARBA" id="ARBA00022723"/>
    </source>
</evidence>
<dbReference type="Gene3D" id="3.40.640.10">
    <property type="entry name" value="Type I PLP-dependent aspartate aminotransferase-like (Major domain)"/>
    <property type="match status" value="1"/>
</dbReference>
<dbReference type="PATRIC" id="fig|1705561.3.peg.3054"/>
<evidence type="ECO:0000313" key="13">
    <source>
        <dbReference type="Proteomes" id="UP000037688"/>
    </source>
</evidence>
<evidence type="ECO:0000313" key="12">
    <source>
        <dbReference type="EMBL" id="KOY18214.1"/>
    </source>
</evidence>
<evidence type="ECO:0000256" key="9">
    <source>
        <dbReference type="ARBA" id="ARBA00050776"/>
    </source>
</evidence>
<evidence type="ECO:0000256" key="10">
    <source>
        <dbReference type="RuleBase" id="RU004504"/>
    </source>
</evidence>
<dbReference type="RefSeq" id="WP_053779125.1">
    <property type="nucleotide sequence ID" value="NZ_LITU01000015.1"/>
</dbReference>
<dbReference type="EC" id="2.8.1.7" evidence="3"/>
<sequence>MKRIYLDHAASTPMHPLVAEAMMKVMTEQYGNASSIHAFGRDAKRTVSGARDVIAASLGCFPDELVFTGGGTESDNLAIFGAVSAREERGRHIITTAIEHHAVLHTCQELERQGYDVTYLPVDEYGRIRVEELKDAIRPDTVLITMMYANNEVGTIQPIREIGELARQHDILFHTDAVQALGTQEISCKELPVDLISFSAHKINGPQGVGALYVRRGIVLEARAHGGLQERQRRAGTENIAGIAGFAEALKILGEQAKARREHDLALRSLLLEQLELHVGAEHFHVNGHPEYTLPNILNISFPEVSTETMLMNLDMEGIAVASGSACTSGSLEVSHVLKAMNLPETFLHSAIRFSWGVGNTTEEIMITAEKIGTILGRLRNRA</sequence>
<evidence type="ECO:0000256" key="6">
    <source>
        <dbReference type="ARBA" id="ARBA00022898"/>
    </source>
</evidence>
<name>A0A0N0C659_9BACL</name>
<keyword evidence="4" id="KW-0808">Transferase</keyword>